<dbReference type="EMBL" id="JASNWA010000011">
    <property type="protein sequence ID" value="KAK3167582.1"/>
    <property type="molecule type" value="Genomic_DNA"/>
</dbReference>
<organism evidence="2 3">
    <name type="scientific">Lepraria neglecta</name>
    <dbReference type="NCBI Taxonomy" id="209136"/>
    <lineage>
        <taxon>Eukaryota</taxon>
        <taxon>Fungi</taxon>
        <taxon>Dikarya</taxon>
        <taxon>Ascomycota</taxon>
        <taxon>Pezizomycotina</taxon>
        <taxon>Lecanoromycetes</taxon>
        <taxon>OSLEUM clade</taxon>
        <taxon>Lecanoromycetidae</taxon>
        <taxon>Lecanorales</taxon>
        <taxon>Lecanorineae</taxon>
        <taxon>Stereocaulaceae</taxon>
        <taxon>Lepraria</taxon>
    </lineage>
</organism>
<keyword evidence="3" id="KW-1185">Reference proteome</keyword>
<protein>
    <recommendedName>
        <fullName evidence="1">CHAT domain-containing protein</fullName>
    </recommendedName>
</protein>
<accession>A0AAD9YZL0</accession>
<name>A0AAD9YZL0_9LECA</name>
<proteinExistence type="predicted"/>
<sequence length="235" mass="25793">MASINESPVAVQSLAKEEAILHEVDGASLSQKVQLREQLKELQDSIRNSLPTQAFVELAGKGVVIVDWVVVFGLPIENNFAQLGAQADIIHAHGHVIFDVKDPLPLKHHLVLGHPDEDPKKQLKADEICNIKFQPGALIMAMGCNIGRARQSDCDDLLGLTAAFHCVGAGTVVSTLWMIDADDCMTFASVFYAYIIERLRDRSDPSAPVDLAVAMQKGITAVRFDEAKRERDPYH</sequence>
<evidence type="ECO:0000259" key="1">
    <source>
        <dbReference type="Pfam" id="PF12770"/>
    </source>
</evidence>
<evidence type="ECO:0000313" key="3">
    <source>
        <dbReference type="Proteomes" id="UP001276659"/>
    </source>
</evidence>
<feature type="domain" description="CHAT" evidence="1">
    <location>
        <begin position="78"/>
        <end position="197"/>
    </location>
</feature>
<dbReference type="Pfam" id="PF12770">
    <property type="entry name" value="CHAT"/>
    <property type="match status" value="1"/>
</dbReference>
<reference evidence="2" key="1">
    <citation type="submission" date="2022-11" db="EMBL/GenBank/DDBJ databases">
        <title>Chromosomal genome sequence assembly and mating type (MAT) locus characterization of the leprose asexual lichenized fungus Lepraria neglecta (Nyl.) Erichsen.</title>
        <authorList>
            <person name="Allen J.L."/>
            <person name="Pfeffer B."/>
        </authorList>
    </citation>
    <scope>NUCLEOTIDE SEQUENCE</scope>
    <source>
        <strain evidence="2">Allen 5258</strain>
    </source>
</reference>
<evidence type="ECO:0000313" key="2">
    <source>
        <dbReference type="EMBL" id="KAK3167582.1"/>
    </source>
</evidence>
<comment type="caution">
    <text evidence="2">The sequence shown here is derived from an EMBL/GenBank/DDBJ whole genome shotgun (WGS) entry which is preliminary data.</text>
</comment>
<dbReference type="Proteomes" id="UP001276659">
    <property type="component" value="Unassembled WGS sequence"/>
</dbReference>
<gene>
    <name evidence="2" type="ORF">OEA41_010709</name>
</gene>
<dbReference type="InterPro" id="IPR024983">
    <property type="entry name" value="CHAT_dom"/>
</dbReference>
<dbReference type="AlphaFoldDB" id="A0AAD9YZL0"/>